<dbReference type="SUPFAM" id="SSF56112">
    <property type="entry name" value="Protein kinase-like (PK-like)"/>
    <property type="match status" value="1"/>
</dbReference>
<comment type="caution">
    <text evidence="6">The sequence shown here is derived from an EMBL/GenBank/DDBJ whole genome shotgun (WGS) entry which is preliminary data.</text>
</comment>
<dbReference type="eggNOG" id="COG0515">
    <property type="taxonomic scope" value="Bacteria"/>
</dbReference>
<keyword evidence="4" id="KW-0067">ATP-binding</keyword>
<dbReference type="Proteomes" id="UP000005801">
    <property type="component" value="Unassembled WGS sequence"/>
</dbReference>
<protein>
    <submittedName>
        <fullName evidence="6">Serine/threonine protein kinase</fullName>
    </submittedName>
</protein>
<reference evidence="6 7" key="1">
    <citation type="submission" date="2007-06" db="EMBL/GenBank/DDBJ databases">
        <authorList>
            <person name="Shimkets L."/>
            <person name="Ferriera S."/>
            <person name="Johnson J."/>
            <person name="Kravitz S."/>
            <person name="Beeson K."/>
            <person name="Sutton G."/>
            <person name="Rogers Y.-H."/>
            <person name="Friedman R."/>
            <person name="Frazier M."/>
            <person name="Venter J.C."/>
        </authorList>
    </citation>
    <scope>NUCLEOTIDE SEQUENCE [LARGE SCALE GENOMIC DNA]</scope>
    <source>
        <strain evidence="6 7">SIR-1</strain>
    </source>
</reference>
<evidence type="ECO:0000256" key="2">
    <source>
        <dbReference type="ARBA" id="ARBA00022741"/>
    </source>
</evidence>
<sequence>MDEHSAKASSGDEGPWASWADDDAVVQARDRQGSVTCPNAVELPCSPTLADFEALERGELDTLVIADRYRVDRWLECGGMASIFVGEELATGREVAIKVLQHGGENWHSTLLRFITEARTSCSIRHPNIVEVLDWGTTPDAVMYIVMELLRGEDLHATLERRGRLPWERVKPLMLQLCAGLAAVHDAGVVHCDVKPANCFRAVDGGLETLKLVDFGIATLTPAALAGQPPVGSEVVGTPEYMSPEQIRGESLDPRTDVYSAGVILAELLTGRTPFEGSDRPAIFEGHLRGQVPPLRRLAPPHLHFDRRLESIFARALAKQRGERFASIREFAAALEGVPAHAEALVSGEFLELPVLLAQARLEASRTLRDERELAELGALGDLDDLDDADRPEARDDECTDELPFIEASGSFEARAQGKQRLLDKLLERIRHRWRR</sequence>
<dbReference type="Gene3D" id="3.30.200.20">
    <property type="entry name" value="Phosphorylase Kinase, domain 1"/>
    <property type="match status" value="1"/>
</dbReference>
<dbReference type="PROSITE" id="PS50011">
    <property type="entry name" value="PROTEIN_KINASE_DOM"/>
    <property type="match status" value="1"/>
</dbReference>
<dbReference type="Pfam" id="PF00069">
    <property type="entry name" value="Pkinase"/>
    <property type="match status" value="1"/>
</dbReference>
<evidence type="ECO:0000313" key="6">
    <source>
        <dbReference type="EMBL" id="EDM75892.1"/>
    </source>
</evidence>
<dbReference type="CDD" id="cd14014">
    <property type="entry name" value="STKc_PknB_like"/>
    <property type="match status" value="1"/>
</dbReference>
<keyword evidence="3 6" id="KW-0418">Kinase</keyword>
<dbReference type="PANTHER" id="PTHR43289">
    <property type="entry name" value="MITOGEN-ACTIVATED PROTEIN KINASE KINASE KINASE 20-RELATED"/>
    <property type="match status" value="1"/>
</dbReference>
<evidence type="ECO:0000256" key="3">
    <source>
        <dbReference type="ARBA" id="ARBA00022777"/>
    </source>
</evidence>
<dbReference type="EMBL" id="ABCS01000078">
    <property type="protein sequence ID" value="EDM75892.1"/>
    <property type="molecule type" value="Genomic_DNA"/>
</dbReference>
<dbReference type="Gene3D" id="1.10.510.10">
    <property type="entry name" value="Transferase(Phosphotransferase) domain 1"/>
    <property type="match status" value="1"/>
</dbReference>
<dbReference type="InterPro" id="IPR000719">
    <property type="entry name" value="Prot_kinase_dom"/>
</dbReference>
<evidence type="ECO:0000256" key="4">
    <source>
        <dbReference type="ARBA" id="ARBA00022840"/>
    </source>
</evidence>
<evidence type="ECO:0000256" key="1">
    <source>
        <dbReference type="ARBA" id="ARBA00022679"/>
    </source>
</evidence>
<dbReference type="RefSeq" id="WP_006974966.1">
    <property type="nucleotide sequence ID" value="NZ_ABCS01000078.1"/>
</dbReference>
<keyword evidence="6" id="KW-0723">Serine/threonine-protein kinase</keyword>
<keyword evidence="1" id="KW-0808">Transferase</keyword>
<keyword evidence="7" id="KW-1185">Reference proteome</keyword>
<dbReference type="GO" id="GO:0004674">
    <property type="term" value="F:protein serine/threonine kinase activity"/>
    <property type="evidence" value="ECO:0007669"/>
    <property type="project" value="UniProtKB-KW"/>
</dbReference>
<feature type="domain" description="Protein kinase" evidence="5">
    <location>
        <begin position="69"/>
        <end position="344"/>
    </location>
</feature>
<dbReference type="STRING" id="391625.PPSIR1_08257"/>
<dbReference type="InterPro" id="IPR011009">
    <property type="entry name" value="Kinase-like_dom_sf"/>
</dbReference>
<evidence type="ECO:0000313" key="7">
    <source>
        <dbReference type="Proteomes" id="UP000005801"/>
    </source>
</evidence>
<dbReference type="GO" id="GO:0005524">
    <property type="term" value="F:ATP binding"/>
    <property type="evidence" value="ECO:0007669"/>
    <property type="project" value="UniProtKB-KW"/>
</dbReference>
<dbReference type="AlphaFoldDB" id="A6GE26"/>
<accession>A6GE26</accession>
<name>A6GE26_9BACT</name>
<proteinExistence type="predicted"/>
<dbReference type="SMART" id="SM00220">
    <property type="entry name" value="S_TKc"/>
    <property type="match status" value="1"/>
</dbReference>
<dbReference type="PANTHER" id="PTHR43289:SF6">
    <property type="entry name" value="SERINE_THREONINE-PROTEIN KINASE NEKL-3"/>
    <property type="match status" value="1"/>
</dbReference>
<evidence type="ECO:0000259" key="5">
    <source>
        <dbReference type="PROSITE" id="PS50011"/>
    </source>
</evidence>
<organism evidence="6 7">
    <name type="scientific">Plesiocystis pacifica SIR-1</name>
    <dbReference type="NCBI Taxonomy" id="391625"/>
    <lineage>
        <taxon>Bacteria</taxon>
        <taxon>Pseudomonadati</taxon>
        <taxon>Myxococcota</taxon>
        <taxon>Polyangia</taxon>
        <taxon>Nannocystales</taxon>
        <taxon>Nannocystaceae</taxon>
        <taxon>Plesiocystis</taxon>
    </lineage>
</organism>
<keyword evidence="2" id="KW-0547">Nucleotide-binding</keyword>
<gene>
    <name evidence="6" type="ORF">PPSIR1_08257</name>
</gene>